<sequence length="88" mass="10015">MNKPESKGAKLFTCQFFQKTKHPNLPRITVHGFRHIHASYLCEAGVSIKAAQERLGHKDIQTTMNAYTHVTDNLNETPAETINDFLDF</sequence>
<feature type="domain" description="Tyr recombinase" evidence="2">
    <location>
        <begin position="1"/>
        <end position="80"/>
    </location>
</feature>
<accession>A0ABQ4KAN2</accession>
<organism evidence="3 4">
    <name type="scientific">Siminovitchia fordii</name>
    <dbReference type="NCBI Taxonomy" id="254759"/>
    <lineage>
        <taxon>Bacteria</taxon>
        <taxon>Bacillati</taxon>
        <taxon>Bacillota</taxon>
        <taxon>Bacilli</taxon>
        <taxon>Bacillales</taxon>
        <taxon>Bacillaceae</taxon>
        <taxon>Siminovitchia</taxon>
    </lineage>
</organism>
<dbReference type="InterPro" id="IPR011010">
    <property type="entry name" value="DNA_brk_join_enz"/>
</dbReference>
<dbReference type="RefSeq" id="WP_373315377.1">
    <property type="nucleotide sequence ID" value="NZ_BOQT01000021.1"/>
</dbReference>
<dbReference type="InterPro" id="IPR002104">
    <property type="entry name" value="Integrase_catalytic"/>
</dbReference>
<dbReference type="InterPro" id="IPR013762">
    <property type="entry name" value="Integrase-like_cat_sf"/>
</dbReference>
<dbReference type="Pfam" id="PF00589">
    <property type="entry name" value="Phage_integrase"/>
    <property type="match status" value="1"/>
</dbReference>
<evidence type="ECO:0000313" key="4">
    <source>
        <dbReference type="Proteomes" id="UP000680279"/>
    </source>
</evidence>
<reference evidence="3 4" key="1">
    <citation type="submission" date="2021-03" db="EMBL/GenBank/DDBJ databases">
        <title>Antimicrobial resistance genes in bacteria isolated from Japanese honey, and their potential for conferring macrolide and lincosamide resistance in the American foulbrood pathogen Paenibacillus larvae.</title>
        <authorList>
            <person name="Okamoto M."/>
            <person name="Kumagai M."/>
            <person name="Kanamori H."/>
            <person name="Takamatsu D."/>
        </authorList>
    </citation>
    <scope>NUCLEOTIDE SEQUENCE [LARGE SCALE GENOMIC DNA]</scope>
    <source>
        <strain evidence="3 4">J1TS3</strain>
    </source>
</reference>
<evidence type="ECO:0000256" key="1">
    <source>
        <dbReference type="ARBA" id="ARBA00023172"/>
    </source>
</evidence>
<keyword evidence="1" id="KW-0233">DNA recombination</keyword>
<evidence type="ECO:0000313" key="3">
    <source>
        <dbReference type="EMBL" id="GIN22784.1"/>
    </source>
</evidence>
<proteinExistence type="predicted"/>
<gene>
    <name evidence="3" type="ORF">J1TS3_39180</name>
</gene>
<evidence type="ECO:0000259" key="2">
    <source>
        <dbReference type="PROSITE" id="PS51898"/>
    </source>
</evidence>
<dbReference type="Proteomes" id="UP000680279">
    <property type="component" value="Unassembled WGS sequence"/>
</dbReference>
<dbReference type="EMBL" id="BOQT01000021">
    <property type="protein sequence ID" value="GIN22784.1"/>
    <property type="molecule type" value="Genomic_DNA"/>
</dbReference>
<dbReference type="Gene3D" id="1.10.443.10">
    <property type="entry name" value="Intergrase catalytic core"/>
    <property type="match status" value="1"/>
</dbReference>
<comment type="caution">
    <text evidence="3">The sequence shown here is derived from an EMBL/GenBank/DDBJ whole genome shotgun (WGS) entry which is preliminary data.</text>
</comment>
<dbReference type="PROSITE" id="PS51898">
    <property type="entry name" value="TYR_RECOMBINASE"/>
    <property type="match status" value="1"/>
</dbReference>
<protein>
    <recommendedName>
        <fullName evidence="2">Tyr recombinase domain-containing protein</fullName>
    </recommendedName>
</protein>
<keyword evidence="4" id="KW-1185">Reference proteome</keyword>
<dbReference type="SUPFAM" id="SSF56349">
    <property type="entry name" value="DNA breaking-rejoining enzymes"/>
    <property type="match status" value="1"/>
</dbReference>
<name>A0ABQ4KAN2_9BACI</name>